<evidence type="ECO:0000256" key="5">
    <source>
        <dbReference type="ARBA" id="ARBA00023295"/>
    </source>
</evidence>
<comment type="similarity">
    <text evidence="2">Belongs to the glycosyl hydrolase 3 family.</text>
</comment>
<dbReference type="STRING" id="52770.BSZ40_06785"/>
<feature type="domain" description="Glycoside hydrolase family 3 N-terminal" evidence="6">
    <location>
        <begin position="3"/>
        <end position="360"/>
    </location>
</feature>
<proteinExistence type="inferred from homology"/>
<protein>
    <recommendedName>
        <fullName evidence="3">beta-N-acetylhexosaminidase</fullName>
        <ecNumber evidence="3">3.2.1.52</ecNumber>
    </recommendedName>
</protein>
<comment type="caution">
    <text evidence="7">The sequence shown here is derived from an EMBL/GenBank/DDBJ whole genome shotgun (WGS) entry which is preliminary data.</text>
</comment>
<dbReference type="InterPro" id="IPR050226">
    <property type="entry name" value="NagZ_Beta-hexosaminidase"/>
</dbReference>
<evidence type="ECO:0000256" key="1">
    <source>
        <dbReference type="ARBA" id="ARBA00001231"/>
    </source>
</evidence>
<evidence type="ECO:0000256" key="4">
    <source>
        <dbReference type="ARBA" id="ARBA00022801"/>
    </source>
</evidence>
<accession>A0A1Q5PVT5</accession>
<dbReference type="Pfam" id="PF00933">
    <property type="entry name" value="Glyco_hydro_3"/>
    <property type="match status" value="1"/>
</dbReference>
<dbReference type="InterPro" id="IPR036881">
    <property type="entry name" value="Glyco_hydro_3_C_sf"/>
</dbReference>
<dbReference type="Gene3D" id="3.20.20.300">
    <property type="entry name" value="Glycoside hydrolase, family 3, N-terminal domain"/>
    <property type="match status" value="1"/>
</dbReference>
<name>A0A1Q5PVT5_9ACTO</name>
<dbReference type="Proteomes" id="UP000185612">
    <property type="component" value="Unassembled WGS sequence"/>
</dbReference>
<dbReference type="EMBL" id="MQVS01000006">
    <property type="protein sequence ID" value="OKL51545.1"/>
    <property type="molecule type" value="Genomic_DNA"/>
</dbReference>
<evidence type="ECO:0000259" key="6">
    <source>
        <dbReference type="Pfam" id="PF00933"/>
    </source>
</evidence>
<evidence type="ECO:0000313" key="7">
    <source>
        <dbReference type="EMBL" id="OKL51545.1"/>
    </source>
</evidence>
<keyword evidence="5" id="KW-0326">Glycosidase</keyword>
<dbReference type="FunCoup" id="A0A1Q5PVT5">
    <property type="interactions" value="23"/>
</dbReference>
<evidence type="ECO:0000313" key="8">
    <source>
        <dbReference type="Proteomes" id="UP000185612"/>
    </source>
</evidence>
<comment type="catalytic activity">
    <reaction evidence="1">
        <text>Hydrolysis of terminal non-reducing N-acetyl-D-hexosamine residues in N-acetyl-beta-D-hexosaminides.</text>
        <dbReference type="EC" id="3.2.1.52"/>
    </reaction>
</comment>
<dbReference type="AlphaFoldDB" id="A0A1Q5PVT5"/>
<gene>
    <name evidence="7" type="ORF">BSZ40_06785</name>
</gene>
<dbReference type="InterPro" id="IPR036962">
    <property type="entry name" value="Glyco_hydro_3_N_sf"/>
</dbReference>
<keyword evidence="4" id="KW-0378">Hydrolase</keyword>
<dbReference type="Gene3D" id="3.40.50.1700">
    <property type="entry name" value="Glycoside hydrolase family 3 C-terminal domain"/>
    <property type="match status" value="1"/>
</dbReference>
<keyword evidence="8" id="KW-1185">Reference proteome</keyword>
<dbReference type="PANTHER" id="PTHR30480">
    <property type="entry name" value="BETA-HEXOSAMINIDASE-RELATED"/>
    <property type="match status" value="1"/>
</dbReference>
<sequence>MSVRDKIGQIIWPYAYGASADDTSRAADNQAVFGPEVHSPAEAVVTHRLGGLLYFTWTDNLSTPLDPAQVAELSADLQASAARSGLVPLALAVDQEGGPVSRLGAPATLLPPALAVGAANQPELSRRVGGVLGQELAALGINVDFAPAVDLNTNPANPIIGVRALGDDPQRVGPLAAAQIEGLQAAGVAATAKHFPGHGDTAVDSHLGLPIVTYDEATLQTHLAPFRTAIAADVDLIMSAHIIVQARDPQRPATLSPALLTDLLRDDLGYTGLITTDALDMEGVRLAVLEPGEAEAYAQADPDLHATVTGRVCVQALQAGADVLLSVPDVPAAVSAIEAALADGSLPSARLDDAARRVLTWKAKRGLLAPPQVEAAAAADQLGQAQHQQVAREVAGAAVTVVRAGAPLPLSVQSTPRLALVGPPEAAPEFFAQALRQAGFAVETITSADLVPTAGERARMVALAERVDVVLALTADADDAQLQFVHQLAALATPLVVVATATPYELAHWQQEADAPALLATFSTAPGADSALVAALTSGKAPGSLPVRLSLPATEK</sequence>
<dbReference type="GO" id="GO:0009254">
    <property type="term" value="P:peptidoglycan turnover"/>
    <property type="evidence" value="ECO:0007669"/>
    <property type="project" value="TreeGrafter"/>
</dbReference>
<dbReference type="GO" id="GO:0005975">
    <property type="term" value="P:carbohydrate metabolic process"/>
    <property type="evidence" value="ECO:0007669"/>
    <property type="project" value="InterPro"/>
</dbReference>
<reference evidence="8" key="1">
    <citation type="submission" date="2016-12" db="EMBL/GenBank/DDBJ databases">
        <authorList>
            <person name="Meng X."/>
        </authorList>
    </citation>
    <scope>NUCLEOTIDE SEQUENCE [LARGE SCALE GENOMIC DNA]</scope>
    <source>
        <strain evidence="8">DSM 20732</strain>
    </source>
</reference>
<dbReference type="InterPro" id="IPR017853">
    <property type="entry name" value="GH"/>
</dbReference>
<dbReference type="InterPro" id="IPR001764">
    <property type="entry name" value="Glyco_hydro_3_N"/>
</dbReference>
<organism evidence="7 8">
    <name type="scientific">Buchananella hordeovulneris</name>
    <dbReference type="NCBI Taxonomy" id="52770"/>
    <lineage>
        <taxon>Bacteria</taxon>
        <taxon>Bacillati</taxon>
        <taxon>Actinomycetota</taxon>
        <taxon>Actinomycetes</taxon>
        <taxon>Actinomycetales</taxon>
        <taxon>Actinomycetaceae</taxon>
        <taxon>Buchananella</taxon>
    </lineage>
</organism>
<dbReference type="PANTHER" id="PTHR30480:SF13">
    <property type="entry name" value="BETA-HEXOSAMINIDASE"/>
    <property type="match status" value="1"/>
</dbReference>
<dbReference type="EC" id="3.2.1.52" evidence="3"/>
<dbReference type="InParanoid" id="A0A1Q5PVT5"/>
<dbReference type="GO" id="GO:0004563">
    <property type="term" value="F:beta-N-acetylhexosaminidase activity"/>
    <property type="evidence" value="ECO:0007669"/>
    <property type="project" value="UniProtKB-EC"/>
</dbReference>
<evidence type="ECO:0000256" key="3">
    <source>
        <dbReference type="ARBA" id="ARBA00012663"/>
    </source>
</evidence>
<dbReference type="SUPFAM" id="SSF51445">
    <property type="entry name" value="(Trans)glycosidases"/>
    <property type="match status" value="1"/>
</dbReference>
<evidence type="ECO:0000256" key="2">
    <source>
        <dbReference type="ARBA" id="ARBA00005336"/>
    </source>
</evidence>